<keyword evidence="3" id="KW-0479">Metal-binding</keyword>
<keyword evidence="11" id="KW-0732">Signal</keyword>
<dbReference type="SUPFAM" id="SSF57850">
    <property type="entry name" value="RING/U-box"/>
    <property type="match status" value="1"/>
</dbReference>
<comment type="subcellular location">
    <subcellularLocation>
        <location evidence="1">Membrane</location>
    </subcellularLocation>
</comment>
<dbReference type="PROSITE" id="PS50089">
    <property type="entry name" value="ZF_RING_2"/>
    <property type="match status" value="1"/>
</dbReference>
<feature type="chain" id="PRO_5004159787" evidence="11">
    <location>
        <begin position="26"/>
        <end position="473"/>
    </location>
</feature>
<dbReference type="InterPro" id="IPR013083">
    <property type="entry name" value="Znf_RING/FYVE/PHD"/>
</dbReference>
<evidence type="ECO:0000256" key="2">
    <source>
        <dbReference type="ARBA" id="ARBA00022692"/>
    </source>
</evidence>
<dbReference type="Bgee" id="WBGene00019185">
    <property type="expression patterns" value="Expressed in pharyngeal muscle cell (C elegans) and 3 other cell types or tissues"/>
</dbReference>
<dbReference type="UCSC" id="H10E21.5">
    <property type="organism name" value="c. elegans"/>
</dbReference>
<dbReference type="SMR" id="O76671"/>
<name>O76671_CAEEL</name>
<dbReference type="GO" id="GO:0016020">
    <property type="term" value="C:membrane"/>
    <property type="evidence" value="ECO:0007669"/>
    <property type="project" value="UniProtKB-SubCell"/>
</dbReference>
<sequence>MHYHHPTILPFFLIFMRFLQSSVDAVYTNVKLQCIDSEEVYGTLQTELTFSNKDGGGSTFLPAYTDLCAPDMKFDDSQRVFFCKNCIQNCLSRVETAPKNILIVADVKAPNNRVSWFHVQTPVSNIRESGKQCNVENSNAMQSPEETSTDALRSFSKTSVLFVSISFIILMVISLAWLVFYYVQRFRYAHAKDRLQRRLFNAARKALTRIPTMTITPGMTQELQSDCAVCLDPYQLQDVIRLLPCKHIYHKSCIDPWLLEHRTCPMCKNDILKHFGYWNDIRNDIQMPTNSRGIADDFTIRLELGEQEHQAPSADVISPEANSDTSDSQGFSFDNSEHHHSESFGYGTSSTVPPQLVLNASNAKSFVMPLSSRGVSQGPQASRDFRSARAPRDHRASLHELPRPQTSAASQGQIVNLVQVKSRSASITRSAATIRKESLPTPIEITTSTVIPATSSTSGTTMTTATATNSHVI</sequence>
<evidence type="ECO:0000256" key="11">
    <source>
        <dbReference type="SAM" id="SignalP"/>
    </source>
</evidence>
<dbReference type="InParanoid" id="O76671"/>
<evidence type="ECO:0000256" key="7">
    <source>
        <dbReference type="ARBA" id="ARBA00023136"/>
    </source>
</evidence>
<accession>O76671</accession>
<dbReference type="GeneID" id="175169"/>
<dbReference type="GO" id="GO:0005737">
    <property type="term" value="C:cytoplasm"/>
    <property type="evidence" value="ECO:0000318"/>
    <property type="project" value="GO_Central"/>
</dbReference>
<keyword evidence="5" id="KW-0862">Zinc</keyword>
<dbReference type="InterPro" id="IPR001841">
    <property type="entry name" value="Znf_RING"/>
</dbReference>
<evidence type="ECO:0000256" key="1">
    <source>
        <dbReference type="ARBA" id="ARBA00004370"/>
    </source>
</evidence>
<dbReference type="OMA" id="CLDPYQL"/>
<dbReference type="HOGENOM" id="CLU_577756_0_0_1"/>
<dbReference type="PaxDb" id="6239-H10E21.5"/>
<dbReference type="RefSeq" id="NP_497129.1">
    <property type="nucleotide sequence ID" value="NM_064728.4"/>
</dbReference>
<keyword evidence="7 10" id="KW-0472">Membrane</keyword>
<feature type="transmembrane region" description="Helical" evidence="10">
    <location>
        <begin position="160"/>
        <end position="183"/>
    </location>
</feature>
<feature type="signal peptide" evidence="11">
    <location>
        <begin position="1"/>
        <end position="25"/>
    </location>
</feature>
<keyword evidence="14" id="KW-1185">Reference proteome</keyword>
<dbReference type="Reactome" id="R-CEL-983168">
    <property type="pathway name" value="Antigen processing: Ubiquitination &amp; Proteasome degradation"/>
</dbReference>
<feature type="region of interest" description="Disordered" evidence="9">
    <location>
        <begin position="370"/>
        <end position="410"/>
    </location>
</feature>
<protein>
    <submittedName>
        <fullName evidence="13">RING-type domain-containing protein</fullName>
    </submittedName>
</protein>
<reference evidence="13 14" key="1">
    <citation type="journal article" date="1998" name="Science">
        <title>Genome sequence of the nematode C. elegans: a platform for investigating biology.</title>
        <authorList>
            <consortium name="The C. elegans sequencing consortium"/>
            <person name="Sulson J.E."/>
            <person name="Waterston R."/>
        </authorList>
    </citation>
    <scope>NUCLEOTIDE SEQUENCE [LARGE SCALE GENOMIC DNA]</scope>
    <source>
        <strain evidence="13 14">Bristol N2</strain>
    </source>
</reference>
<dbReference type="OrthoDB" id="5357315at2759"/>
<dbReference type="Reactome" id="R-CEL-5689896">
    <property type="pathway name" value="Ovarian tumor domain proteases"/>
</dbReference>
<dbReference type="CTD" id="175169"/>
<gene>
    <name evidence="13" type="ORF">CELE_H10E21.5</name>
    <name evidence="13 15" type="ORF">H10E21.5</name>
</gene>
<dbReference type="SMART" id="SM00184">
    <property type="entry name" value="RING"/>
    <property type="match status" value="1"/>
</dbReference>
<evidence type="ECO:0000256" key="6">
    <source>
        <dbReference type="ARBA" id="ARBA00022989"/>
    </source>
</evidence>
<dbReference type="AGR" id="WB:WBGene00019185"/>
<dbReference type="KEGG" id="cel:CELE_H10E21.5"/>
<evidence type="ECO:0000313" key="13">
    <source>
        <dbReference type="EMBL" id="CCD68273.1"/>
    </source>
</evidence>
<evidence type="ECO:0000313" key="15">
    <source>
        <dbReference type="WormBase" id="H10E21.5"/>
    </source>
</evidence>
<dbReference type="AlphaFoldDB" id="O76671"/>
<dbReference type="EMBL" id="BX284603">
    <property type="protein sequence ID" value="CCD68273.1"/>
    <property type="molecule type" value="Genomic_DNA"/>
</dbReference>
<feature type="compositionally biased region" description="Basic and acidic residues" evidence="9">
    <location>
        <begin position="383"/>
        <end position="402"/>
    </location>
</feature>
<dbReference type="PANTHER" id="PTHR46539">
    <property type="entry name" value="E3 UBIQUITIN-PROTEIN LIGASE ATL42"/>
    <property type="match status" value="1"/>
</dbReference>
<dbReference type="CDD" id="cd16668">
    <property type="entry name" value="RING-H2_RNF130-like"/>
    <property type="match status" value="1"/>
</dbReference>
<evidence type="ECO:0000256" key="8">
    <source>
        <dbReference type="PROSITE-ProRule" id="PRU00175"/>
    </source>
</evidence>
<evidence type="ECO:0000256" key="9">
    <source>
        <dbReference type="SAM" id="MobiDB-lite"/>
    </source>
</evidence>
<evidence type="ECO:0000256" key="10">
    <source>
        <dbReference type="SAM" id="Phobius"/>
    </source>
</evidence>
<keyword evidence="2 10" id="KW-0812">Transmembrane</keyword>
<dbReference type="PIR" id="T33407">
    <property type="entry name" value="T33407"/>
</dbReference>
<evidence type="ECO:0000256" key="3">
    <source>
        <dbReference type="ARBA" id="ARBA00022723"/>
    </source>
</evidence>
<proteinExistence type="predicted"/>
<feature type="region of interest" description="Disordered" evidence="9">
    <location>
        <begin position="454"/>
        <end position="473"/>
    </location>
</feature>
<keyword evidence="6 10" id="KW-1133">Transmembrane helix</keyword>
<dbReference type="STRING" id="6239.H10E21.5.1"/>
<evidence type="ECO:0000313" key="14">
    <source>
        <dbReference type="Proteomes" id="UP000001940"/>
    </source>
</evidence>
<dbReference type="eggNOG" id="KOG0800">
    <property type="taxonomic scope" value="Eukaryota"/>
</dbReference>
<dbReference type="GO" id="GO:0006511">
    <property type="term" value="P:ubiquitin-dependent protein catabolic process"/>
    <property type="evidence" value="ECO:0000318"/>
    <property type="project" value="GO_Central"/>
</dbReference>
<dbReference type="GO" id="GO:0008270">
    <property type="term" value="F:zinc ion binding"/>
    <property type="evidence" value="ECO:0007669"/>
    <property type="project" value="UniProtKB-KW"/>
</dbReference>
<keyword evidence="4 8" id="KW-0863">Zinc-finger</keyword>
<feature type="compositionally biased region" description="Polar residues" evidence="9">
    <location>
        <begin position="320"/>
        <end position="334"/>
    </location>
</feature>
<dbReference type="PANTHER" id="PTHR46539:SF23">
    <property type="entry name" value="RING-TYPE DOMAIN-CONTAINING PROTEIN"/>
    <property type="match status" value="1"/>
</dbReference>
<evidence type="ECO:0000256" key="4">
    <source>
        <dbReference type="ARBA" id="ARBA00022771"/>
    </source>
</evidence>
<dbReference type="FunCoup" id="O76671">
    <property type="interactions" value="33"/>
</dbReference>
<dbReference type="Gene3D" id="3.30.40.10">
    <property type="entry name" value="Zinc/RING finger domain, C3HC4 (zinc finger)"/>
    <property type="match status" value="1"/>
</dbReference>
<dbReference type="FunFam" id="3.30.40.10:FF:000009">
    <property type="entry name" value="E3 ubiquitin-protein ligase RNF130"/>
    <property type="match status" value="1"/>
</dbReference>
<dbReference type="Pfam" id="PF13639">
    <property type="entry name" value="zf-RING_2"/>
    <property type="match status" value="1"/>
</dbReference>
<dbReference type="Proteomes" id="UP000001940">
    <property type="component" value="Chromosome III"/>
</dbReference>
<dbReference type="GO" id="GO:0061630">
    <property type="term" value="F:ubiquitin protein ligase activity"/>
    <property type="evidence" value="ECO:0000318"/>
    <property type="project" value="GO_Central"/>
</dbReference>
<feature type="region of interest" description="Disordered" evidence="9">
    <location>
        <begin position="309"/>
        <end position="348"/>
    </location>
</feature>
<evidence type="ECO:0000259" key="12">
    <source>
        <dbReference type="PROSITE" id="PS50089"/>
    </source>
</evidence>
<dbReference type="WormBase" id="H10E21.5">
    <property type="protein sequence ID" value="CE19490"/>
    <property type="gene ID" value="WBGene00019185"/>
</dbReference>
<feature type="domain" description="RING-type" evidence="12">
    <location>
        <begin position="227"/>
        <end position="268"/>
    </location>
</feature>
<organism evidence="13 14">
    <name type="scientific">Caenorhabditis elegans</name>
    <dbReference type="NCBI Taxonomy" id="6239"/>
    <lineage>
        <taxon>Eukaryota</taxon>
        <taxon>Metazoa</taxon>
        <taxon>Ecdysozoa</taxon>
        <taxon>Nematoda</taxon>
        <taxon>Chromadorea</taxon>
        <taxon>Rhabditida</taxon>
        <taxon>Rhabditina</taxon>
        <taxon>Rhabditomorpha</taxon>
        <taxon>Rhabditoidea</taxon>
        <taxon>Rhabditidae</taxon>
        <taxon>Peloderinae</taxon>
        <taxon>Caenorhabditis</taxon>
    </lineage>
</organism>
<evidence type="ECO:0000256" key="5">
    <source>
        <dbReference type="ARBA" id="ARBA00022833"/>
    </source>
</evidence>